<comment type="caution">
    <text evidence="2">The sequence shown here is derived from an EMBL/GenBank/DDBJ whole genome shotgun (WGS) entry which is preliminary data.</text>
</comment>
<dbReference type="AlphaFoldDB" id="A0A3N0GQE9"/>
<keyword evidence="3" id="KW-1185">Reference proteome</keyword>
<sequence>MTQRRLTTGATLLVLLAVLVGMAVWGYHAATTPLEGLGSSTSTSPTCQPTDQKVSRFVRRADVTVSVFNSGKLSGRAQATMDLLERAGFKPGQVGNAPDGIRADRAAVYTTKSDDPAAELVAKALGKATQVVHSDQEMGPGVDVVIGDRFKRLDPKAPTKIELPQPEATCS</sequence>
<accession>A0A3N0GQE9</accession>
<dbReference type="InterPro" id="IPR027381">
    <property type="entry name" value="LytR/CpsA/Psr_C"/>
</dbReference>
<organism evidence="2 3">
    <name type="scientific">Nocardioides pocheonensis</name>
    <dbReference type="NCBI Taxonomy" id="661485"/>
    <lineage>
        <taxon>Bacteria</taxon>
        <taxon>Bacillati</taxon>
        <taxon>Actinomycetota</taxon>
        <taxon>Actinomycetes</taxon>
        <taxon>Propionibacteriales</taxon>
        <taxon>Nocardioidaceae</taxon>
        <taxon>Nocardioides</taxon>
    </lineage>
</organism>
<proteinExistence type="predicted"/>
<feature type="domain" description="LytR/CpsA/Psr regulator C-terminal" evidence="1">
    <location>
        <begin position="62"/>
        <end position="150"/>
    </location>
</feature>
<gene>
    <name evidence="2" type="ORF">EFL26_10210</name>
</gene>
<dbReference type="Gene3D" id="3.30.70.2390">
    <property type="match status" value="1"/>
</dbReference>
<name>A0A3N0GQE9_9ACTN</name>
<dbReference type="Proteomes" id="UP000279994">
    <property type="component" value="Unassembled WGS sequence"/>
</dbReference>
<reference evidence="2 3" key="1">
    <citation type="submission" date="2018-11" db="EMBL/GenBank/DDBJ databases">
        <authorList>
            <person name="Li F."/>
        </authorList>
    </citation>
    <scope>NUCLEOTIDE SEQUENCE [LARGE SCALE GENOMIC DNA]</scope>
    <source>
        <strain evidence="2 3">Gsoil 818</strain>
    </source>
</reference>
<protein>
    <submittedName>
        <fullName evidence="2">LytR family transcriptional regulator</fullName>
    </submittedName>
</protein>
<dbReference type="EMBL" id="RJSF01000038">
    <property type="protein sequence ID" value="RNM14631.1"/>
    <property type="molecule type" value="Genomic_DNA"/>
</dbReference>
<evidence type="ECO:0000313" key="2">
    <source>
        <dbReference type="EMBL" id="RNM14631.1"/>
    </source>
</evidence>
<dbReference type="RefSeq" id="WP_123222799.1">
    <property type="nucleotide sequence ID" value="NZ_RJSF01000038.1"/>
</dbReference>
<evidence type="ECO:0000259" key="1">
    <source>
        <dbReference type="Pfam" id="PF13399"/>
    </source>
</evidence>
<dbReference type="OrthoDB" id="3829155at2"/>
<evidence type="ECO:0000313" key="3">
    <source>
        <dbReference type="Proteomes" id="UP000279994"/>
    </source>
</evidence>
<dbReference type="Pfam" id="PF13399">
    <property type="entry name" value="LytR_C"/>
    <property type="match status" value="1"/>
</dbReference>